<dbReference type="EMBL" id="JANPWB010000006">
    <property type="protein sequence ID" value="KAJ1177136.1"/>
    <property type="molecule type" value="Genomic_DNA"/>
</dbReference>
<reference evidence="2" key="1">
    <citation type="journal article" date="2022" name="bioRxiv">
        <title>Sequencing and chromosome-scale assembly of the giantPleurodeles waltlgenome.</title>
        <authorList>
            <person name="Brown T."/>
            <person name="Elewa A."/>
            <person name="Iarovenko S."/>
            <person name="Subramanian E."/>
            <person name="Araus A.J."/>
            <person name="Petzold A."/>
            <person name="Susuki M."/>
            <person name="Suzuki K.-i.T."/>
            <person name="Hayashi T."/>
            <person name="Toyoda A."/>
            <person name="Oliveira C."/>
            <person name="Osipova E."/>
            <person name="Leigh N.D."/>
            <person name="Simon A."/>
            <person name="Yun M.H."/>
        </authorList>
    </citation>
    <scope>NUCLEOTIDE SEQUENCE</scope>
    <source>
        <strain evidence="2">20211129_DDA</strain>
        <tissue evidence="2">Liver</tissue>
    </source>
</reference>
<evidence type="ECO:0000313" key="2">
    <source>
        <dbReference type="EMBL" id="KAJ1177136.1"/>
    </source>
</evidence>
<accession>A0AAV7TL02</accession>
<protein>
    <submittedName>
        <fullName evidence="2">Uncharacterized protein</fullName>
    </submittedName>
</protein>
<organism evidence="2 3">
    <name type="scientific">Pleurodeles waltl</name>
    <name type="common">Iberian ribbed newt</name>
    <dbReference type="NCBI Taxonomy" id="8319"/>
    <lineage>
        <taxon>Eukaryota</taxon>
        <taxon>Metazoa</taxon>
        <taxon>Chordata</taxon>
        <taxon>Craniata</taxon>
        <taxon>Vertebrata</taxon>
        <taxon>Euteleostomi</taxon>
        <taxon>Amphibia</taxon>
        <taxon>Batrachia</taxon>
        <taxon>Caudata</taxon>
        <taxon>Salamandroidea</taxon>
        <taxon>Salamandridae</taxon>
        <taxon>Pleurodelinae</taxon>
        <taxon>Pleurodeles</taxon>
    </lineage>
</organism>
<feature type="compositionally biased region" description="Basic and acidic residues" evidence="1">
    <location>
        <begin position="1"/>
        <end position="15"/>
    </location>
</feature>
<keyword evidence="3" id="KW-1185">Reference proteome</keyword>
<feature type="region of interest" description="Disordered" evidence="1">
    <location>
        <begin position="1"/>
        <end position="32"/>
    </location>
</feature>
<name>A0AAV7TL02_PLEWA</name>
<comment type="caution">
    <text evidence="2">The sequence shown here is derived from an EMBL/GenBank/DDBJ whole genome shotgun (WGS) entry which is preliminary data.</text>
</comment>
<gene>
    <name evidence="2" type="ORF">NDU88_002398</name>
</gene>
<dbReference type="AlphaFoldDB" id="A0AAV7TL02"/>
<evidence type="ECO:0000313" key="3">
    <source>
        <dbReference type="Proteomes" id="UP001066276"/>
    </source>
</evidence>
<evidence type="ECO:0000256" key="1">
    <source>
        <dbReference type="SAM" id="MobiDB-lite"/>
    </source>
</evidence>
<proteinExistence type="predicted"/>
<dbReference type="Proteomes" id="UP001066276">
    <property type="component" value="Chromosome 3_2"/>
</dbReference>
<sequence length="180" mass="19772">MATDTRGKDRVDHGRGAPSLLTPQSRSGRAARQTVAELARERELSPSFFFFGAVPRPLPSLLMRFAVALARRGTCFSFLGERCSARWTFLAGCSRDETRPCQRARTLLEMGGAVVRMLQLTGRSPVVLLGRWRLSPRGFCRPALPRSGSMRSVWRLYRGAATGVVGPPVVANCQVAARPE</sequence>